<reference evidence="1 2" key="1">
    <citation type="submission" date="2024-08" db="EMBL/GenBank/DDBJ databases">
        <title>Insights into the chromosomal genome structure of Flemingia macrophylla.</title>
        <authorList>
            <person name="Ding Y."/>
            <person name="Zhao Y."/>
            <person name="Bi W."/>
            <person name="Wu M."/>
            <person name="Zhao G."/>
            <person name="Gong Y."/>
            <person name="Li W."/>
            <person name="Zhang P."/>
        </authorList>
    </citation>
    <scope>NUCLEOTIDE SEQUENCE [LARGE SCALE GENOMIC DNA]</scope>
    <source>
        <strain evidence="1">DYQJB</strain>
        <tissue evidence="1">Leaf</tissue>
    </source>
</reference>
<protein>
    <submittedName>
        <fullName evidence="1">Uncharacterized protein</fullName>
    </submittedName>
</protein>
<keyword evidence="2" id="KW-1185">Reference proteome</keyword>
<evidence type="ECO:0000313" key="1">
    <source>
        <dbReference type="EMBL" id="KAL2338773.1"/>
    </source>
</evidence>
<sequence length="49" mass="5447">MNKKTKKKKLTHQCMEPNKYVSGSPPSMSAYKSGSRPLCSQMFGLIVAQ</sequence>
<dbReference type="EMBL" id="JBGMDY010000004">
    <property type="protein sequence ID" value="KAL2338773.1"/>
    <property type="molecule type" value="Genomic_DNA"/>
</dbReference>
<evidence type="ECO:0000313" key="2">
    <source>
        <dbReference type="Proteomes" id="UP001603857"/>
    </source>
</evidence>
<name>A0ABD1MSI5_9FABA</name>
<accession>A0ABD1MSI5</accession>
<dbReference type="Proteomes" id="UP001603857">
    <property type="component" value="Unassembled WGS sequence"/>
</dbReference>
<proteinExistence type="predicted"/>
<organism evidence="1 2">
    <name type="scientific">Flemingia macrophylla</name>
    <dbReference type="NCBI Taxonomy" id="520843"/>
    <lineage>
        <taxon>Eukaryota</taxon>
        <taxon>Viridiplantae</taxon>
        <taxon>Streptophyta</taxon>
        <taxon>Embryophyta</taxon>
        <taxon>Tracheophyta</taxon>
        <taxon>Spermatophyta</taxon>
        <taxon>Magnoliopsida</taxon>
        <taxon>eudicotyledons</taxon>
        <taxon>Gunneridae</taxon>
        <taxon>Pentapetalae</taxon>
        <taxon>rosids</taxon>
        <taxon>fabids</taxon>
        <taxon>Fabales</taxon>
        <taxon>Fabaceae</taxon>
        <taxon>Papilionoideae</taxon>
        <taxon>50 kb inversion clade</taxon>
        <taxon>NPAAA clade</taxon>
        <taxon>indigoferoid/millettioid clade</taxon>
        <taxon>Phaseoleae</taxon>
        <taxon>Flemingia</taxon>
    </lineage>
</organism>
<dbReference type="AlphaFoldDB" id="A0ABD1MSI5"/>
<comment type="caution">
    <text evidence="1">The sequence shown here is derived from an EMBL/GenBank/DDBJ whole genome shotgun (WGS) entry which is preliminary data.</text>
</comment>
<gene>
    <name evidence="1" type="ORF">Fmac_013219</name>
</gene>